<dbReference type="Gene3D" id="3.20.20.70">
    <property type="entry name" value="Aldolase class I"/>
    <property type="match status" value="1"/>
</dbReference>
<gene>
    <name evidence="1" type="ORF">LXM24_12225</name>
</gene>
<dbReference type="InterPro" id="IPR045247">
    <property type="entry name" value="Oye-like"/>
</dbReference>
<accession>A0A9X1P9J2</accession>
<dbReference type="RefSeq" id="WP_234613356.1">
    <property type="nucleotide sequence ID" value="NZ_CP098806.1"/>
</dbReference>
<dbReference type="AlphaFoldDB" id="A0A9X1P9J2"/>
<proteinExistence type="predicted"/>
<dbReference type="GO" id="GO:0010181">
    <property type="term" value="F:FMN binding"/>
    <property type="evidence" value="ECO:0007669"/>
    <property type="project" value="InterPro"/>
</dbReference>
<dbReference type="GO" id="GO:0016491">
    <property type="term" value="F:oxidoreductase activity"/>
    <property type="evidence" value="ECO:0007669"/>
    <property type="project" value="InterPro"/>
</dbReference>
<keyword evidence="2" id="KW-1185">Reference proteome</keyword>
<name>A0A9X1P9J2_9BACT</name>
<organism evidence="1 2">
    <name type="scientific">Dyadobacter fanqingshengii</name>
    <dbReference type="NCBI Taxonomy" id="2906443"/>
    <lineage>
        <taxon>Bacteria</taxon>
        <taxon>Pseudomonadati</taxon>
        <taxon>Bacteroidota</taxon>
        <taxon>Cytophagia</taxon>
        <taxon>Cytophagales</taxon>
        <taxon>Spirosomataceae</taxon>
        <taxon>Dyadobacter</taxon>
    </lineage>
</organism>
<evidence type="ECO:0000313" key="1">
    <source>
        <dbReference type="EMBL" id="MCF0040856.1"/>
    </source>
</evidence>
<dbReference type="EMBL" id="JAJTTA010000002">
    <property type="protein sequence ID" value="MCF0040856.1"/>
    <property type="molecule type" value="Genomic_DNA"/>
</dbReference>
<reference evidence="1" key="1">
    <citation type="submission" date="2021-12" db="EMBL/GenBank/DDBJ databases">
        <title>Novel species in genus Dyadobacter.</title>
        <authorList>
            <person name="Ma C."/>
        </authorList>
    </citation>
    <scope>NUCLEOTIDE SEQUENCE</scope>
    <source>
        <strain evidence="1">CY399</strain>
    </source>
</reference>
<dbReference type="PANTHER" id="PTHR22893:SF91">
    <property type="entry name" value="NADPH DEHYDROGENASE 2-RELATED"/>
    <property type="match status" value="1"/>
</dbReference>
<dbReference type="SUPFAM" id="SSF51395">
    <property type="entry name" value="FMN-linked oxidoreductases"/>
    <property type="match status" value="1"/>
</dbReference>
<evidence type="ECO:0008006" key="3">
    <source>
        <dbReference type="Google" id="ProtNLM"/>
    </source>
</evidence>
<dbReference type="InterPro" id="IPR013785">
    <property type="entry name" value="Aldolase_TIM"/>
</dbReference>
<comment type="caution">
    <text evidence="1">The sequence shown here is derived from an EMBL/GenBank/DDBJ whole genome shotgun (WGS) entry which is preliminary data.</text>
</comment>
<sequence>MQDFSDPVTQFSHLIEALNELPLAYIHLMNGMFPLDDFPHYPKNVIETFGRISKHLVIANAGFNKESGEAELEKGIARIISYGSLFLANPDLPKRFELDAELNQPDEATMYGGGEHGYTDYPFLEGSDQV</sequence>
<evidence type="ECO:0000313" key="2">
    <source>
        <dbReference type="Proteomes" id="UP001139700"/>
    </source>
</evidence>
<dbReference type="Proteomes" id="UP001139700">
    <property type="component" value="Unassembled WGS sequence"/>
</dbReference>
<dbReference type="PANTHER" id="PTHR22893">
    <property type="entry name" value="NADH OXIDOREDUCTASE-RELATED"/>
    <property type="match status" value="1"/>
</dbReference>
<protein>
    <recommendedName>
        <fullName evidence="3">NADH:flavin oxidoreductase/NADH oxidase N-terminal domain-containing protein</fullName>
    </recommendedName>
</protein>